<evidence type="ECO:0000313" key="4">
    <source>
        <dbReference type="Proteomes" id="UP000650224"/>
    </source>
</evidence>
<dbReference type="PIRSF" id="PIRSF028408">
    <property type="entry name" value="UCP028408"/>
    <property type="match status" value="1"/>
</dbReference>
<dbReference type="AlphaFoldDB" id="A0A8I0HQA1"/>
<organism evidence="3 4">
    <name type="scientific">Corynebacterium gallinarum</name>
    <dbReference type="NCBI Taxonomy" id="2762214"/>
    <lineage>
        <taxon>Bacteria</taxon>
        <taxon>Bacillati</taxon>
        <taxon>Actinomycetota</taxon>
        <taxon>Actinomycetes</taxon>
        <taxon>Mycobacteriales</taxon>
        <taxon>Corynebacteriaceae</taxon>
        <taxon>Corynebacterium</taxon>
    </lineage>
</organism>
<dbReference type="Pfam" id="PF09983">
    <property type="entry name" value="JetD_C"/>
    <property type="match status" value="1"/>
</dbReference>
<proteinExistence type="predicted"/>
<keyword evidence="4" id="KW-1185">Reference proteome</keyword>
<dbReference type="InterPro" id="IPR024537">
    <property type="entry name" value="DUF3322"/>
</dbReference>
<dbReference type="InterPro" id="IPR014544">
    <property type="entry name" value="UCP028408"/>
</dbReference>
<feature type="domain" description="DUF3322" evidence="2">
    <location>
        <begin position="4"/>
        <end position="181"/>
    </location>
</feature>
<evidence type="ECO:0000259" key="1">
    <source>
        <dbReference type="Pfam" id="PF09983"/>
    </source>
</evidence>
<accession>A0A8I0HQA1</accession>
<comment type="caution">
    <text evidence="3">The sequence shown here is derived from an EMBL/GenBank/DDBJ whole genome shotgun (WGS) entry which is preliminary data.</text>
</comment>
<evidence type="ECO:0000259" key="2">
    <source>
        <dbReference type="Pfam" id="PF11795"/>
    </source>
</evidence>
<evidence type="ECO:0000313" key="3">
    <source>
        <dbReference type="EMBL" id="MBD8031034.1"/>
    </source>
</evidence>
<dbReference type="Pfam" id="PF11795">
    <property type="entry name" value="DUF3322"/>
    <property type="match status" value="1"/>
</dbReference>
<dbReference type="InterPro" id="IPR024534">
    <property type="entry name" value="JetD_C"/>
</dbReference>
<protein>
    <recommendedName>
        <fullName evidence="5">DUF3322 and DUF2220 domain-containing protein</fullName>
    </recommendedName>
</protein>
<name>A0A8I0HQA1_9CORY</name>
<reference evidence="3 4" key="1">
    <citation type="submission" date="2020-08" db="EMBL/GenBank/DDBJ databases">
        <title>A Genomic Blueprint of the Chicken Gut Microbiome.</title>
        <authorList>
            <person name="Gilroy R."/>
            <person name="Ravi A."/>
            <person name="Getino M."/>
            <person name="Pursley I."/>
            <person name="Horton D.L."/>
            <person name="Alikhan N.-F."/>
            <person name="Baker D."/>
            <person name="Gharbi K."/>
            <person name="Hall N."/>
            <person name="Watson M."/>
            <person name="Adriaenssens E.M."/>
            <person name="Foster-Nyarko E."/>
            <person name="Jarju S."/>
            <person name="Secka A."/>
            <person name="Antonio M."/>
            <person name="Oren A."/>
            <person name="Chaudhuri R."/>
            <person name="La Ragione R.M."/>
            <person name="Hildebrand F."/>
            <person name="Pallen M.J."/>
        </authorList>
    </citation>
    <scope>NUCLEOTIDE SEQUENCE [LARGE SCALE GENOMIC DNA]</scope>
    <source>
        <strain evidence="3 4">Sa1YVA5</strain>
    </source>
</reference>
<sequence>MRFPDDVSQRAGVHFRSHLPELLTDDAYAWSLPLQPPTTATASRDFDTVQDFIRTWQAWPGPGSITVEEKHWHRIGLGIQPVPTRISTSTSAELAELAGATEIFSELQHKLALLGAQHTERAVEVVPLWRDLPTEECAWVPRVVDWFRQHPESGLRPRAVAVAGVHGKWLERHARLVRHLLGVEDLGLVTGDHLIRLRILDQSLGTGLTDISTPVAEAATMWPGSGPRIALIVENKETFLSLTAAWPGAVAVWGAGYAVGSLDRLPWLHRCDRLVYWGDLDAEGFAILHRLRSSFAMVESVMMSPSDVNRWAHLGVPDPGDATTVLPLLTPSESDARRALLTRGKIRIEQERIPWDTAHKTLDEVLGLTD</sequence>
<feature type="domain" description="Wadjet protein JetD C-terminal" evidence="1">
    <location>
        <begin position="187"/>
        <end position="361"/>
    </location>
</feature>
<dbReference type="EMBL" id="JACSPR010000010">
    <property type="protein sequence ID" value="MBD8031034.1"/>
    <property type="molecule type" value="Genomic_DNA"/>
</dbReference>
<gene>
    <name evidence="3" type="ORF">H9627_12030</name>
</gene>
<dbReference type="Proteomes" id="UP000650224">
    <property type="component" value="Unassembled WGS sequence"/>
</dbReference>
<dbReference type="RefSeq" id="WP_191734278.1">
    <property type="nucleotide sequence ID" value="NZ_JACSPR010000010.1"/>
</dbReference>
<evidence type="ECO:0008006" key="5">
    <source>
        <dbReference type="Google" id="ProtNLM"/>
    </source>
</evidence>